<protein>
    <submittedName>
        <fullName evidence="2">Uncharacterized protein</fullName>
    </submittedName>
</protein>
<dbReference type="Proteomes" id="UP000673691">
    <property type="component" value="Unassembled WGS sequence"/>
</dbReference>
<accession>A0A8H8DGF6</accession>
<dbReference type="InterPro" id="IPR038765">
    <property type="entry name" value="Papain-like_cys_pep_sf"/>
</dbReference>
<evidence type="ECO:0000256" key="1">
    <source>
        <dbReference type="SAM" id="MobiDB-lite"/>
    </source>
</evidence>
<keyword evidence="3" id="KW-1185">Reference proteome</keyword>
<reference evidence="2 3" key="1">
    <citation type="journal article" name="Sci. Rep.">
        <title>Genome-scale phylogenetic analyses confirm Olpidium as the closest living zoosporic fungus to the non-flagellated, terrestrial fungi.</title>
        <authorList>
            <person name="Chang Y."/>
            <person name="Rochon D."/>
            <person name="Sekimoto S."/>
            <person name="Wang Y."/>
            <person name="Chovatia M."/>
            <person name="Sandor L."/>
            <person name="Salamov A."/>
            <person name="Grigoriev I.V."/>
            <person name="Stajich J.E."/>
            <person name="Spatafora J.W."/>
        </authorList>
    </citation>
    <scope>NUCLEOTIDE SEQUENCE [LARGE SCALE GENOMIC DNA]</scope>
    <source>
        <strain evidence="2">S191</strain>
    </source>
</reference>
<feature type="region of interest" description="Disordered" evidence="1">
    <location>
        <begin position="1"/>
        <end position="76"/>
    </location>
</feature>
<dbReference type="EMBL" id="JAEFCI010010323">
    <property type="protein sequence ID" value="KAG5457281.1"/>
    <property type="molecule type" value="Genomic_DNA"/>
</dbReference>
<dbReference type="SUPFAM" id="SSF54001">
    <property type="entry name" value="Cysteine proteinases"/>
    <property type="match status" value="1"/>
</dbReference>
<organism evidence="2 3">
    <name type="scientific">Olpidium bornovanus</name>
    <dbReference type="NCBI Taxonomy" id="278681"/>
    <lineage>
        <taxon>Eukaryota</taxon>
        <taxon>Fungi</taxon>
        <taxon>Fungi incertae sedis</taxon>
        <taxon>Olpidiomycota</taxon>
        <taxon>Olpidiomycotina</taxon>
        <taxon>Olpidiomycetes</taxon>
        <taxon>Olpidiales</taxon>
        <taxon>Olpidiaceae</taxon>
        <taxon>Olpidium</taxon>
    </lineage>
</organism>
<feature type="region of interest" description="Disordered" evidence="1">
    <location>
        <begin position="194"/>
        <end position="216"/>
    </location>
</feature>
<proteinExistence type="predicted"/>
<name>A0A8H8DGF6_9FUNG</name>
<dbReference type="OrthoDB" id="427186at2759"/>
<evidence type="ECO:0000313" key="3">
    <source>
        <dbReference type="Proteomes" id="UP000673691"/>
    </source>
</evidence>
<sequence length="216" mass="23302">KRGPASFSVAEKRKRGGRGPRRCCRRNLPLWDPPANKKKKENETAGMAERGADEGGGGGGAARWLALESNPEPGGYQGVRVLRRVRSGPGPAANGPAALQSRAVPLPDHGEGGLAPRGANASAVAANPTCSNYPLPHKRPRLPRYENHRRQEEERIRCQGQVVSDKVFFIRQHIANACGNVLKAAQSVRFAQTFDDGRQSALPPRRPPEPSESSTP</sequence>
<comment type="caution">
    <text evidence="2">The sequence shown here is derived from an EMBL/GenBank/DDBJ whole genome shotgun (WGS) entry which is preliminary data.</text>
</comment>
<gene>
    <name evidence="2" type="ORF">BJ554DRAFT_2749</name>
</gene>
<feature type="non-terminal residue" evidence="2">
    <location>
        <position position="1"/>
    </location>
</feature>
<dbReference type="AlphaFoldDB" id="A0A8H8DGF6"/>
<evidence type="ECO:0000313" key="2">
    <source>
        <dbReference type="EMBL" id="KAG5457281.1"/>
    </source>
</evidence>
<feature type="compositionally biased region" description="Basic residues" evidence="1">
    <location>
        <begin position="12"/>
        <end position="25"/>
    </location>
</feature>